<comment type="caution">
    <text evidence="7">The sequence shown here is derived from an EMBL/GenBank/DDBJ whole genome shotgun (WGS) entry which is preliminary data.</text>
</comment>
<dbReference type="InterPro" id="IPR002870">
    <property type="entry name" value="Peptidase_M12B_N"/>
</dbReference>
<dbReference type="InterPro" id="IPR001590">
    <property type="entry name" value="Peptidase_M12B"/>
</dbReference>
<dbReference type="PANTHER" id="PTHR11905">
    <property type="entry name" value="ADAM A DISINTEGRIN AND METALLOPROTEASE DOMAIN"/>
    <property type="match status" value="1"/>
</dbReference>
<feature type="binding site" evidence="2">
    <location>
        <position position="378"/>
    </location>
    <ligand>
        <name>Zn(2+)</name>
        <dbReference type="ChEBI" id="CHEBI:29105"/>
        <note>catalytic</note>
    </ligand>
</feature>
<sequence>MAMTQFLLLFLAATAGAAGLTLPVLEEAATDLEEIVEVKWALPRRLQALGGEGEIPEHLDVEFRANGTDFHVALRRNRALLPSSARHILHYPGGRTEEGPKLEPCFYIGEVLGDVSGGASFSTCGGQLTGLVLGHGKAITVEPEAVSGAGRTLSGRGLNPAGDGSTGARHRVRRVSDERFLDFQADVATYFHAVGNESNTSRRLTGSAIKYVEVYAVNDNSRFTAFGGASGVDRLATHSTAVFNTVTTMYKAAPTDGASMPYTIQIVLAGMGTFVTADPYEASLVYQGTETTVSSCLEQFNSWAQTQLAAGEIMDNDNRVLLSGRNFDGNTVGYAGLGSMCLRSRSGSINMCGSSASAVPGCAVTIAHEMGHNFGMRHDGSPCPSSGLIMEAVGIGNTKGQFSSCSVSDVSTWFSSVYNKQGTCLENMPTQVFGDPVCRNGFVEAGEDCDCGLSDCTSIDPCCDGSTCKFVVNDPPYECSDYLAPCCQSCMIVKAAANFACRAAAGSCDLAEVCPGGTSACPMDEFVYPGQSCSVSQGGATYNGLCSAGQCQSMSYTCGVDVTNLFDGTWDMSDTCQAYNDDCGTVVCHDGSKPSDPTECGQYFATHGVQMPVPEGTPCWFPSDPAFQRLGMCHLGKCTKPHSLAIVPRCGNGGIDFGEECDCGSSGDSCCECSTCMLKATSKCSSLEDCCDSSTCQLKASGTACRAALGTCDILEACSGSSGICPKDVGKQWGTACTASDGISSTCYGKRCIDSFDDQCKTLSAEKPISDRDYEKGDPNDSENHACTGLMCCEKCEVKEGKMTINGGGPYTDPTLCSGCGRSVSYSEVTVAGETSRIYLGAVIQGSVLFDKTKICKDGAALTPDPAASCSASQFIDESVGQCIACDSACTACTGPSNFDCTGSCAFGNPDSRGACPISAEQYSFAPMTTTTAATTTTRAAKVAGTTASAASTTASAAATTASAAPSTTASAAATTASAASTTASAAATTASAASTTASSQQT</sequence>
<evidence type="ECO:0000256" key="4">
    <source>
        <dbReference type="SAM" id="SignalP"/>
    </source>
</evidence>
<feature type="chain" id="PRO_5032458502" evidence="4">
    <location>
        <begin position="20"/>
        <end position="1003"/>
    </location>
</feature>
<dbReference type="GO" id="GO:0046872">
    <property type="term" value="F:metal ion binding"/>
    <property type="evidence" value="ECO:0007669"/>
    <property type="project" value="UniProtKB-KW"/>
</dbReference>
<feature type="signal peptide" evidence="4">
    <location>
        <begin position="1"/>
        <end position="19"/>
    </location>
</feature>
<dbReference type="EMBL" id="CAJNNW010028711">
    <property type="protein sequence ID" value="CAE8697302.1"/>
    <property type="molecule type" value="Genomic_DNA"/>
</dbReference>
<keyword evidence="1" id="KW-1015">Disulfide bond</keyword>
<dbReference type="InterPro" id="IPR036436">
    <property type="entry name" value="Disintegrin_dom_sf"/>
</dbReference>
<dbReference type="InterPro" id="IPR024079">
    <property type="entry name" value="MetalloPept_cat_dom_sf"/>
</dbReference>
<evidence type="ECO:0000256" key="3">
    <source>
        <dbReference type="SAM" id="MobiDB-lite"/>
    </source>
</evidence>
<gene>
    <name evidence="7" type="ORF">PGLA2088_LOCUS30236</name>
</gene>
<feature type="binding site" evidence="2">
    <location>
        <position position="368"/>
    </location>
    <ligand>
        <name>Zn(2+)</name>
        <dbReference type="ChEBI" id="CHEBI:29105"/>
        <note>catalytic</note>
    </ligand>
</feature>
<dbReference type="Gene3D" id="3.40.390.10">
    <property type="entry name" value="Collagenase (Catalytic Domain)"/>
    <property type="match status" value="1"/>
</dbReference>
<evidence type="ECO:0000313" key="8">
    <source>
        <dbReference type="Proteomes" id="UP000626109"/>
    </source>
</evidence>
<dbReference type="Proteomes" id="UP000626109">
    <property type="component" value="Unassembled WGS sequence"/>
</dbReference>
<evidence type="ECO:0000313" key="7">
    <source>
        <dbReference type="EMBL" id="CAE8697302.1"/>
    </source>
</evidence>
<keyword evidence="2" id="KW-0862">Zinc</keyword>
<dbReference type="GO" id="GO:0006508">
    <property type="term" value="P:proteolysis"/>
    <property type="evidence" value="ECO:0007669"/>
    <property type="project" value="InterPro"/>
</dbReference>
<feature type="non-terminal residue" evidence="7">
    <location>
        <position position="1003"/>
    </location>
</feature>
<accession>A0A813KDE6</accession>
<evidence type="ECO:0000259" key="6">
    <source>
        <dbReference type="PROSITE" id="PS50215"/>
    </source>
</evidence>
<feature type="domain" description="Peptidase M12B" evidence="6">
    <location>
        <begin position="210"/>
        <end position="429"/>
    </location>
</feature>
<name>A0A813KDE6_POLGL</name>
<comment type="caution">
    <text evidence="2">Lacks conserved residue(s) required for the propagation of feature annotation.</text>
</comment>
<keyword evidence="4" id="KW-0732">Signal</keyword>
<keyword evidence="2" id="KW-0479">Metal-binding</keyword>
<dbReference type="PROSITE" id="PS50215">
    <property type="entry name" value="ADAM_MEPRO"/>
    <property type="match status" value="1"/>
</dbReference>
<evidence type="ECO:0000256" key="1">
    <source>
        <dbReference type="ARBA" id="ARBA00023157"/>
    </source>
</evidence>
<dbReference type="Pfam" id="PF00200">
    <property type="entry name" value="Disintegrin"/>
    <property type="match status" value="2"/>
</dbReference>
<protein>
    <submittedName>
        <fullName evidence="7">Uncharacterized protein</fullName>
    </submittedName>
</protein>
<proteinExistence type="predicted"/>
<dbReference type="Pfam" id="PF01562">
    <property type="entry name" value="Pep_M12B_propep"/>
    <property type="match status" value="1"/>
</dbReference>
<dbReference type="CDD" id="cd04269">
    <property type="entry name" value="ZnMc_adamalysin_II_like"/>
    <property type="match status" value="1"/>
</dbReference>
<dbReference type="SMART" id="SM00050">
    <property type="entry name" value="DISIN"/>
    <property type="match status" value="2"/>
</dbReference>
<dbReference type="Pfam" id="PF01421">
    <property type="entry name" value="Reprolysin"/>
    <property type="match status" value="1"/>
</dbReference>
<feature type="region of interest" description="Disordered" evidence="3">
    <location>
        <begin position="150"/>
        <end position="170"/>
    </location>
</feature>
<dbReference type="AlphaFoldDB" id="A0A813KDE6"/>
<feature type="binding site" evidence="2">
    <location>
        <position position="372"/>
    </location>
    <ligand>
        <name>Zn(2+)</name>
        <dbReference type="ChEBI" id="CHEBI:29105"/>
        <note>catalytic</note>
    </ligand>
</feature>
<dbReference type="Gene3D" id="4.10.70.10">
    <property type="entry name" value="Disintegrin domain"/>
    <property type="match status" value="2"/>
</dbReference>
<evidence type="ECO:0000259" key="5">
    <source>
        <dbReference type="PROSITE" id="PS50214"/>
    </source>
</evidence>
<dbReference type="InterPro" id="IPR034027">
    <property type="entry name" value="Reprolysin_adamalysin"/>
</dbReference>
<dbReference type="SUPFAM" id="SSF55486">
    <property type="entry name" value="Metalloproteases ('zincins'), catalytic domain"/>
    <property type="match status" value="1"/>
</dbReference>
<feature type="domain" description="Disintegrin" evidence="5">
    <location>
        <begin position="435"/>
        <end position="529"/>
    </location>
</feature>
<dbReference type="PROSITE" id="PS50214">
    <property type="entry name" value="DISINTEGRIN_2"/>
    <property type="match status" value="2"/>
</dbReference>
<dbReference type="PANTHER" id="PTHR11905:SF159">
    <property type="entry name" value="ADAM METALLOPROTEASE"/>
    <property type="match status" value="1"/>
</dbReference>
<reference evidence="7" key="1">
    <citation type="submission" date="2021-02" db="EMBL/GenBank/DDBJ databases">
        <authorList>
            <person name="Dougan E. K."/>
            <person name="Rhodes N."/>
            <person name="Thang M."/>
            <person name="Chan C."/>
        </authorList>
    </citation>
    <scope>NUCLEOTIDE SEQUENCE</scope>
</reference>
<feature type="domain" description="Disintegrin" evidence="5">
    <location>
        <begin position="647"/>
        <end position="733"/>
    </location>
</feature>
<dbReference type="GO" id="GO:0004222">
    <property type="term" value="F:metalloendopeptidase activity"/>
    <property type="evidence" value="ECO:0007669"/>
    <property type="project" value="InterPro"/>
</dbReference>
<dbReference type="InterPro" id="IPR001762">
    <property type="entry name" value="Disintegrin_dom"/>
</dbReference>
<organism evidence="7 8">
    <name type="scientific">Polarella glacialis</name>
    <name type="common">Dinoflagellate</name>
    <dbReference type="NCBI Taxonomy" id="89957"/>
    <lineage>
        <taxon>Eukaryota</taxon>
        <taxon>Sar</taxon>
        <taxon>Alveolata</taxon>
        <taxon>Dinophyceae</taxon>
        <taxon>Suessiales</taxon>
        <taxon>Suessiaceae</taxon>
        <taxon>Polarella</taxon>
    </lineage>
</organism>
<feature type="active site" evidence="2">
    <location>
        <position position="369"/>
    </location>
</feature>
<dbReference type="SUPFAM" id="SSF57552">
    <property type="entry name" value="Blood coagulation inhibitor (disintegrin)"/>
    <property type="match status" value="2"/>
</dbReference>
<evidence type="ECO:0000256" key="2">
    <source>
        <dbReference type="PROSITE-ProRule" id="PRU00276"/>
    </source>
</evidence>